<evidence type="ECO:0008006" key="3">
    <source>
        <dbReference type="Google" id="ProtNLM"/>
    </source>
</evidence>
<keyword evidence="2" id="KW-1185">Reference proteome</keyword>
<dbReference type="RefSeq" id="WP_172208609.1">
    <property type="nucleotide sequence ID" value="NZ_BLLI01000026.1"/>
</dbReference>
<dbReference type="Proteomes" id="UP000480303">
    <property type="component" value="Unassembled WGS sequence"/>
</dbReference>
<dbReference type="AlphaFoldDB" id="A0A6A0BAT0"/>
<protein>
    <recommendedName>
        <fullName evidence="3">Tubulin/FtsZ GTPase domain-containing protein</fullName>
    </recommendedName>
</protein>
<proteinExistence type="predicted"/>
<evidence type="ECO:0000313" key="2">
    <source>
        <dbReference type="Proteomes" id="UP000480303"/>
    </source>
</evidence>
<sequence>MYQKLLLNCDGGINDVIQQSEQDNCAVVCIGLGGTGVDCLKNLKAKIYNRVRPDNPDSAVPVYSHIKFLAVDTDKNGMQHANEDSADISKIELDTEFFDLSYGGDIFGLFKEYGPMLENKPEYKEWLRHKDIKVLFAKAGAGGARQIGCYLLMERAQDFVEKISSLVTQATTGLVQPKTYVHIFSGLGGGTGAGTFLDVCYLVQEALGRKLANSFIRGYFFLPDVNIATGLDRETEANVQVNGYASLQDLDYCMDFESNGDKWSQNYSGIGLVESQKPPVDICHLVGTRDANGNVVNGAYKYAMNVVTDYFMDFVVKTSNNFTMESHISNFTTQKAQVDKCYGGLYEYCLLGALNATLPFKESPWRRKKSIKSSVSMAMVMK</sequence>
<accession>A0A6A0BAT0</accession>
<dbReference type="InterPro" id="IPR025904">
    <property type="entry name" value="Tubulin-like"/>
</dbReference>
<dbReference type="InterPro" id="IPR036525">
    <property type="entry name" value="Tubulin/FtsZ_GTPase_sf"/>
</dbReference>
<reference evidence="1 2" key="1">
    <citation type="submission" date="2020-02" db="EMBL/GenBank/DDBJ databases">
        <title>Draft genome sequence of Lactococcus sp. Hs30E4-3.</title>
        <authorList>
            <person name="Noda S."/>
            <person name="Yuki M."/>
            <person name="Ohkuma M."/>
        </authorList>
    </citation>
    <scope>NUCLEOTIDE SEQUENCE [LARGE SCALE GENOMIC DNA]</scope>
    <source>
        <strain evidence="1 2">Hs30E4-3</strain>
    </source>
</reference>
<gene>
    <name evidence="1" type="ORF">Hs30E_10610</name>
</gene>
<organism evidence="1 2">
    <name type="scientific">Pseudolactococcus hodotermopsidis</name>
    <dbReference type="NCBI Taxonomy" id="2709157"/>
    <lineage>
        <taxon>Bacteria</taxon>
        <taxon>Bacillati</taxon>
        <taxon>Bacillota</taxon>
        <taxon>Bacilli</taxon>
        <taxon>Lactobacillales</taxon>
        <taxon>Streptococcaceae</taxon>
        <taxon>Pseudolactococcus</taxon>
    </lineage>
</organism>
<evidence type="ECO:0000313" key="1">
    <source>
        <dbReference type="EMBL" id="GFH42510.1"/>
    </source>
</evidence>
<name>A0A6A0BAT0_9LACT</name>
<dbReference type="EMBL" id="BLLI01000026">
    <property type="protein sequence ID" value="GFH42510.1"/>
    <property type="molecule type" value="Genomic_DNA"/>
</dbReference>
<comment type="caution">
    <text evidence="1">The sequence shown here is derived from an EMBL/GenBank/DDBJ whole genome shotgun (WGS) entry which is preliminary data.</text>
</comment>
<dbReference type="Pfam" id="PF13809">
    <property type="entry name" value="Tubulin_2"/>
    <property type="match status" value="1"/>
</dbReference>
<dbReference type="SUPFAM" id="SSF52490">
    <property type="entry name" value="Tubulin nucleotide-binding domain-like"/>
    <property type="match status" value="1"/>
</dbReference>
<dbReference type="Gene3D" id="3.40.50.1440">
    <property type="entry name" value="Tubulin/FtsZ, GTPase domain"/>
    <property type="match status" value="1"/>
</dbReference>